<dbReference type="RefSeq" id="WP_238472842.1">
    <property type="nucleotide sequence ID" value="NZ_AWQQ01000027.1"/>
</dbReference>
<evidence type="ECO:0000313" key="2">
    <source>
        <dbReference type="Proteomes" id="UP000222564"/>
    </source>
</evidence>
<accession>A0A2C6LKY9</accession>
<dbReference type="Proteomes" id="UP000222564">
    <property type="component" value="Unassembled WGS sequence"/>
</dbReference>
<protein>
    <submittedName>
        <fullName evidence="1">Uncharacterized protein</fullName>
    </submittedName>
</protein>
<dbReference type="AlphaFoldDB" id="A0A2C6LKY9"/>
<dbReference type="EMBL" id="AWQQ01000027">
    <property type="protein sequence ID" value="PHJ39260.1"/>
    <property type="molecule type" value="Genomic_DNA"/>
</dbReference>
<name>A0A2C6LKY9_9FIRM</name>
<sequence length="87" mass="9693">MKNIVNTSNPAELKNCIQNAQNCMMDMGRMIDKLPANAPEKQQLAQLCQKQAFCWKKPGKDACRSCKSPVPTGFLLRKSVLGANHYP</sequence>
<gene>
    <name evidence="1" type="ORF">P378_04380</name>
</gene>
<organism evidence="1 2">
    <name type="scientific">Desulforamulus profundi</name>
    <dbReference type="NCBI Taxonomy" id="1383067"/>
    <lineage>
        <taxon>Bacteria</taxon>
        <taxon>Bacillati</taxon>
        <taxon>Bacillota</taxon>
        <taxon>Clostridia</taxon>
        <taxon>Eubacteriales</taxon>
        <taxon>Peptococcaceae</taxon>
        <taxon>Desulforamulus</taxon>
    </lineage>
</organism>
<proteinExistence type="predicted"/>
<keyword evidence="2" id="KW-1185">Reference proteome</keyword>
<reference evidence="1 2" key="1">
    <citation type="submission" date="2013-09" db="EMBL/GenBank/DDBJ databases">
        <title>Biodegradation of hydrocarbons in the deep terrestrial subsurface : characterization of a microbial consortium composed of two Desulfotomaculum species originating from a deep geological formation.</title>
        <authorList>
            <person name="Aullo T."/>
            <person name="Berlendis S."/>
            <person name="Lascourreges J.-F."/>
            <person name="Dessort D."/>
            <person name="Saint-Laurent S."/>
            <person name="Schraauwers B."/>
            <person name="Mas J."/>
            <person name="Magot M."/>
            <person name="Ranchou-Peyruse A."/>
        </authorList>
    </citation>
    <scope>NUCLEOTIDE SEQUENCE [LARGE SCALE GENOMIC DNA]</scope>
    <source>
        <strain evidence="1 2">Bs107</strain>
    </source>
</reference>
<comment type="caution">
    <text evidence="1">The sequence shown here is derived from an EMBL/GenBank/DDBJ whole genome shotgun (WGS) entry which is preliminary data.</text>
</comment>
<evidence type="ECO:0000313" key="1">
    <source>
        <dbReference type="EMBL" id="PHJ39260.1"/>
    </source>
</evidence>